<dbReference type="SUPFAM" id="SSF56112">
    <property type="entry name" value="Protein kinase-like (PK-like)"/>
    <property type="match status" value="1"/>
</dbReference>
<evidence type="ECO:0000256" key="11">
    <source>
        <dbReference type="PIRSR" id="PIRSR601019-1"/>
    </source>
</evidence>
<dbReference type="OrthoDB" id="5817230at2759"/>
<dbReference type="GO" id="GO:0003924">
    <property type="term" value="F:GTPase activity"/>
    <property type="evidence" value="ECO:0007669"/>
    <property type="project" value="InterPro"/>
</dbReference>
<feature type="domain" description="Protein kinase" evidence="14">
    <location>
        <begin position="783"/>
        <end position="1067"/>
    </location>
</feature>
<dbReference type="Pfam" id="PF00069">
    <property type="entry name" value="Pkinase"/>
    <property type="match status" value="1"/>
</dbReference>
<evidence type="ECO:0000256" key="12">
    <source>
        <dbReference type="PIRSR" id="PIRSR601019-2"/>
    </source>
</evidence>
<dbReference type="InterPro" id="IPR050660">
    <property type="entry name" value="NEK_Ser/Thr_kinase"/>
</dbReference>
<dbReference type="PROSITE" id="PS50011">
    <property type="entry name" value="PROTEIN_KINASE_DOM"/>
    <property type="match status" value="1"/>
</dbReference>
<evidence type="ECO:0000256" key="9">
    <source>
        <dbReference type="ARBA" id="ARBA00047899"/>
    </source>
</evidence>
<dbReference type="EC" id="2.7.11.1" evidence="1"/>
<dbReference type="SMART" id="SM00220">
    <property type="entry name" value="S_TKc"/>
    <property type="match status" value="1"/>
</dbReference>
<feature type="binding site" evidence="12">
    <location>
        <position position="452"/>
    </location>
    <ligand>
        <name>Mg(2+)</name>
        <dbReference type="ChEBI" id="CHEBI:18420"/>
    </ligand>
</feature>
<keyword evidence="7 11" id="KW-0342">GTP-binding</keyword>
<dbReference type="GeneID" id="68118995"/>
<evidence type="ECO:0000313" key="15">
    <source>
        <dbReference type="EMBL" id="KAF0981919.1"/>
    </source>
</evidence>
<dbReference type="InterPro" id="IPR001019">
    <property type="entry name" value="Gprotein_alpha_su"/>
</dbReference>
<dbReference type="Gene3D" id="3.30.200.20">
    <property type="entry name" value="Phosphorylase Kinase, domain 1"/>
    <property type="match status" value="1"/>
</dbReference>
<keyword evidence="12" id="KW-0460">Magnesium</keyword>
<feature type="compositionally biased region" description="Low complexity" evidence="13">
    <location>
        <begin position="16"/>
        <end position="35"/>
    </location>
</feature>
<evidence type="ECO:0000259" key="14">
    <source>
        <dbReference type="PROSITE" id="PS50011"/>
    </source>
</evidence>
<sequence>MRANATSALPKEVVFNRSPNNNNNNSNRTTTDSTTTRLLHVTSPTHSPNTFKQPITTVTATTSIPPSEKVMSHTFHSTTTTTTNTITSSANSENQPPVIVLLGCSDSGKSTIFKSCRSMYGNVQFSNFHLSQENRVLIKKTLRYDIINHLKRALNFIHQQQEQQQQFTTSPEVVGTPEMETSHHNNNSSSNIISQSLPTIQSSSFLSLNTPTTLQQHLAQTSINHENDRLFINTNTTKNAKPSRHGRRLSDHLMEICEKKYSPNIVISNQTFDKPTESLPDSVEDDLIGGSGIMAAMRHGLLLSPNVKENHEMFESKNSLRRNSESLVTWMDAAMMSVMQTQPRKRSSTANLFFTEWSKTEEKIVNKINDISTKTMNERSWETDYEGGLKALKEDIKVLWKNQSLRTLFYNANDFGFSIHENIIYFLKNINRIFREDYKPTEDDYLKMRCVTTGITSVDIKINKSSVIKLYDTGGERCERRKWNTLLDINPNAIIYVISLSDFDMYSTDQKDKNKMQDTIDELKNLCQEMNMRGLSKADFLIVLNKSDVFKEKIEEKGKCISTLFPEFKTNQEMTISAFTALSSVNYTSSRNENNDDTKHYEKSLKFIGRLLHNIVKSALPSQKGIHLYETCALNKDDIKYIFEDGLEPLLRPATDVNRPSARNDNIRILVDEKRSINIGEFASNASLSKHAGNRGNTMPSKKPTKRRPFNSFLSMLKHLVPPPPPPPPFLNSVSEAYEVGPPKPYHKNISNPKLTPEEEEKVNSALQDDIVQGKGDDYSEKYSIKKQIGKGGQACTYIVAEKDAVSDKKFYVMKRIKMKTIQELNQNFNEIKSLYSLRHEYINSIYDFFVEQKESTIIADNIEGDEKQNQLSGKQEYVLCIILEFCKGGDMRMYLDRFKKKGITTYVSQTQIVKWLKKLTIALVFIHSKGYLHRDLKPENIFFNDLEREELRLGDFGLSCLVKSTKDASVGTINYMSPEQCKGEGYSASSDIWSLGAIILEILTQRTVNVREELEKDPHYVNNVCNELKDIYSEELLDFVCMTLQLDPQARPSTPEQLLALVENIE</sequence>
<accession>A0A6A5C9I0</accession>
<dbReference type="Gene3D" id="1.10.400.10">
    <property type="entry name" value="GI Alpha 1, domain 2-like"/>
    <property type="match status" value="1"/>
</dbReference>
<protein>
    <recommendedName>
        <fullName evidence="1">non-specific serine/threonine protein kinase</fullName>
        <ecNumber evidence="1">2.7.11.1</ecNumber>
    </recommendedName>
</protein>
<organism evidence="15 16">
    <name type="scientific">Naegleria fowleri</name>
    <name type="common">Brain eating amoeba</name>
    <dbReference type="NCBI Taxonomy" id="5763"/>
    <lineage>
        <taxon>Eukaryota</taxon>
        <taxon>Discoba</taxon>
        <taxon>Heterolobosea</taxon>
        <taxon>Tetramitia</taxon>
        <taxon>Eutetramitia</taxon>
        <taxon>Vahlkampfiidae</taxon>
        <taxon>Naegleria</taxon>
    </lineage>
</organism>
<keyword evidence="5" id="KW-0418">Kinase</keyword>
<dbReference type="InterPro" id="IPR011025">
    <property type="entry name" value="GproteinA_insert"/>
</dbReference>
<evidence type="ECO:0000256" key="5">
    <source>
        <dbReference type="ARBA" id="ARBA00022777"/>
    </source>
</evidence>
<dbReference type="SUPFAM" id="SSF52540">
    <property type="entry name" value="P-loop containing nucleoside triphosphate hydrolases"/>
    <property type="match status" value="1"/>
</dbReference>
<dbReference type="InterPro" id="IPR000719">
    <property type="entry name" value="Prot_kinase_dom"/>
</dbReference>
<evidence type="ECO:0000256" key="4">
    <source>
        <dbReference type="ARBA" id="ARBA00022741"/>
    </source>
</evidence>
<keyword evidence="3" id="KW-0808">Transferase</keyword>
<dbReference type="VEuPathDB" id="AmoebaDB:FDP41_011780"/>
<dbReference type="OMA" id="TMNERSW"/>
<dbReference type="VEuPathDB" id="AmoebaDB:NfTy_021630"/>
<dbReference type="PROSITE" id="PS51882">
    <property type="entry name" value="G_ALPHA"/>
    <property type="match status" value="1"/>
</dbReference>
<dbReference type="GO" id="GO:0007186">
    <property type="term" value="P:G protein-coupled receptor signaling pathway"/>
    <property type="evidence" value="ECO:0007669"/>
    <property type="project" value="InterPro"/>
</dbReference>
<dbReference type="Pfam" id="PF00503">
    <property type="entry name" value="G-alpha"/>
    <property type="match status" value="1"/>
</dbReference>
<dbReference type="PANTHER" id="PTHR43671">
    <property type="entry name" value="SERINE/THREONINE-PROTEIN KINASE NEK"/>
    <property type="match status" value="1"/>
</dbReference>
<dbReference type="FunFam" id="3.40.50.300:FF:000720">
    <property type="entry name" value="Guanine nucleotide-binding protein G(k) subunit alpha"/>
    <property type="match status" value="1"/>
</dbReference>
<dbReference type="GO" id="GO:0005634">
    <property type="term" value="C:nucleus"/>
    <property type="evidence" value="ECO:0007669"/>
    <property type="project" value="TreeGrafter"/>
</dbReference>
<feature type="binding site" evidence="11">
    <location>
        <begin position="446"/>
        <end position="452"/>
    </location>
    <ligand>
        <name>GTP</name>
        <dbReference type="ChEBI" id="CHEBI:37565"/>
    </ligand>
</feature>
<dbReference type="EMBL" id="VFQX01000012">
    <property type="protein sequence ID" value="KAF0981919.1"/>
    <property type="molecule type" value="Genomic_DNA"/>
</dbReference>
<dbReference type="SMART" id="SM00275">
    <property type="entry name" value="G_alpha"/>
    <property type="match status" value="1"/>
</dbReference>
<dbReference type="VEuPathDB" id="AmoebaDB:NF0040210"/>
<dbReference type="PANTHER" id="PTHR43671:SF98">
    <property type="entry name" value="SERINE_THREONINE-PROTEIN KINASE NEK11"/>
    <property type="match status" value="1"/>
</dbReference>
<dbReference type="InterPro" id="IPR011009">
    <property type="entry name" value="Kinase-like_dom_sf"/>
</dbReference>
<dbReference type="GO" id="GO:0004674">
    <property type="term" value="F:protein serine/threonine kinase activity"/>
    <property type="evidence" value="ECO:0007669"/>
    <property type="project" value="UniProtKB-KW"/>
</dbReference>
<evidence type="ECO:0000256" key="6">
    <source>
        <dbReference type="ARBA" id="ARBA00022840"/>
    </source>
</evidence>
<evidence type="ECO:0000256" key="10">
    <source>
        <dbReference type="ARBA" id="ARBA00048679"/>
    </source>
</evidence>
<reference evidence="15 16" key="1">
    <citation type="journal article" date="2019" name="Sci. Rep.">
        <title>Nanopore sequencing improves the draft genome of the human pathogenic amoeba Naegleria fowleri.</title>
        <authorList>
            <person name="Liechti N."/>
            <person name="Schurch N."/>
            <person name="Bruggmann R."/>
            <person name="Wittwer M."/>
        </authorList>
    </citation>
    <scope>NUCLEOTIDE SEQUENCE [LARGE SCALE GENOMIC DNA]</scope>
    <source>
        <strain evidence="15 16">ATCC 30894</strain>
    </source>
</reference>
<evidence type="ECO:0000256" key="1">
    <source>
        <dbReference type="ARBA" id="ARBA00012513"/>
    </source>
</evidence>
<evidence type="ECO:0000256" key="7">
    <source>
        <dbReference type="ARBA" id="ARBA00023134"/>
    </source>
</evidence>
<keyword evidence="4 11" id="KW-0547">Nucleotide-binding</keyword>
<gene>
    <name evidence="15" type="ORF">FDP41_011780</name>
</gene>
<evidence type="ECO:0000256" key="3">
    <source>
        <dbReference type="ARBA" id="ARBA00022679"/>
    </source>
</evidence>
<comment type="catalytic activity">
    <reaction evidence="10">
        <text>L-seryl-[protein] + ATP = O-phospho-L-seryl-[protein] + ADP + H(+)</text>
        <dbReference type="Rhea" id="RHEA:17989"/>
        <dbReference type="Rhea" id="RHEA-COMP:9863"/>
        <dbReference type="Rhea" id="RHEA-COMP:11604"/>
        <dbReference type="ChEBI" id="CHEBI:15378"/>
        <dbReference type="ChEBI" id="CHEBI:29999"/>
        <dbReference type="ChEBI" id="CHEBI:30616"/>
        <dbReference type="ChEBI" id="CHEBI:83421"/>
        <dbReference type="ChEBI" id="CHEBI:456216"/>
        <dbReference type="EC" id="2.7.11.1"/>
    </reaction>
</comment>
<feature type="region of interest" description="Disordered" evidence="13">
    <location>
        <begin position="1"/>
        <end position="35"/>
    </location>
</feature>
<evidence type="ECO:0000256" key="2">
    <source>
        <dbReference type="ARBA" id="ARBA00022527"/>
    </source>
</evidence>
<dbReference type="SUPFAM" id="SSF47895">
    <property type="entry name" value="Transducin (alpha subunit), insertion domain"/>
    <property type="match status" value="1"/>
</dbReference>
<dbReference type="RefSeq" id="XP_044566632.1">
    <property type="nucleotide sequence ID" value="XM_044702227.1"/>
</dbReference>
<dbReference type="GO" id="GO:0005524">
    <property type="term" value="F:ATP binding"/>
    <property type="evidence" value="ECO:0007669"/>
    <property type="project" value="UniProtKB-KW"/>
</dbReference>
<dbReference type="AlphaFoldDB" id="A0A6A5C9I0"/>
<proteinExistence type="predicted"/>
<keyword evidence="12" id="KW-0479">Metal-binding</keyword>
<name>A0A6A5C9I0_NAEFO</name>
<dbReference type="Proteomes" id="UP000444721">
    <property type="component" value="Unassembled WGS sequence"/>
</dbReference>
<dbReference type="InterPro" id="IPR027417">
    <property type="entry name" value="P-loop_NTPase"/>
</dbReference>
<comment type="caution">
    <text evidence="15">The sequence shown here is derived from an EMBL/GenBank/DDBJ whole genome shotgun (WGS) entry which is preliminary data.</text>
</comment>
<feature type="region of interest" description="Disordered" evidence="13">
    <location>
        <begin position="688"/>
        <end position="708"/>
    </location>
</feature>
<evidence type="ECO:0000313" key="16">
    <source>
        <dbReference type="Proteomes" id="UP000444721"/>
    </source>
</evidence>
<keyword evidence="2" id="KW-0723">Serine/threonine-protein kinase</keyword>
<feature type="compositionally biased region" description="Low complexity" evidence="13">
    <location>
        <begin position="184"/>
        <end position="193"/>
    </location>
</feature>
<evidence type="ECO:0000256" key="8">
    <source>
        <dbReference type="ARBA" id="ARBA00023224"/>
    </source>
</evidence>
<dbReference type="InterPro" id="IPR008271">
    <property type="entry name" value="Ser/Thr_kinase_AS"/>
</dbReference>
<keyword evidence="8" id="KW-0807">Transducer</keyword>
<comment type="catalytic activity">
    <reaction evidence="9">
        <text>L-threonyl-[protein] + ATP = O-phospho-L-threonyl-[protein] + ADP + H(+)</text>
        <dbReference type="Rhea" id="RHEA:46608"/>
        <dbReference type="Rhea" id="RHEA-COMP:11060"/>
        <dbReference type="Rhea" id="RHEA-COMP:11605"/>
        <dbReference type="ChEBI" id="CHEBI:15378"/>
        <dbReference type="ChEBI" id="CHEBI:30013"/>
        <dbReference type="ChEBI" id="CHEBI:30616"/>
        <dbReference type="ChEBI" id="CHEBI:61977"/>
        <dbReference type="ChEBI" id="CHEBI:456216"/>
        <dbReference type="EC" id="2.7.11.1"/>
    </reaction>
</comment>
<dbReference type="GO" id="GO:0005525">
    <property type="term" value="F:GTP binding"/>
    <property type="evidence" value="ECO:0007669"/>
    <property type="project" value="UniProtKB-KW"/>
</dbReference>
<dbReference type="PROSITE" id="PS00108">
    <property type="entry name" value="PROTEIN_KINASE_ST"/>
    <property type="match status" value="1"/>
</dbReference>
<evidence type="ECO:0000256" key="13">
    <source>
        <dbReference type="SAM" id="MobiDB-lite"/>
    </source>
</evidence>
<keyword evidence="6" id="KW-0067">ATP-binding</keyword>
<feature type="binding site" evidence="11">
    <location>
        <begin position="545"/>
        <end position="548"/>
    </location>
    <ligand>
        <name>GTP</name>
        <dbReference type="ChEBI" id="CHEBI:37565"/>
    </ligand>
</feature>
<dbReference type="Gene3D" id="3.40.50.300">
    <property type="entry name" value="P-loop containing nucleotide triphosphate hydrolases"/>
    <property type="match status" value="1"/>
</dbReference>
<dbReference type="Gene3D" id="1.10.510.10">
    <property type="entry name" value="Transferase(Phosphotransferase) domain 1"/>
    <property type="match status" value="1"/>
</dbReference>
<dbReference type="GO" id="GO:0031683">
    <property type="term" value="F:G-protein beta/gamma-subunit complex binding"/>
    <property type="evidence" value="ECO:0007669"/>
    <property type="project" value="InterPro"/>
</dbReference>
<keyword evidence="16" id="KW-1185">Reference proteome</keyword>
<dbReference type="GO" id="GO:0046872">
    <property type="term" value="F:metal ion binding"/>
    <property type="evidence" value="ECO:0007669"/>
    <property type="project" value="UniProtKB-KW"/>
</dbReference>
<feature type="region of interest" description="Disordered" evidence="13">
    <location>
        <begin position="162"/>
        <end position="193"/>
    </location>
</feature>